<name>A0AAV9T1U4_9PEZI</name>
<comment type="caution">
    <text evidence="2">The sequence shown here is derived from an EMBL/GenBank/DDBJ whole genome shotgun (WGS) entry which is preliminary data.</text>
</comment>
<dbReference type="EMBL" id="JASAOK010000046">
    <property type="protein sequence ID" value="KAK6211692.1"/>
    <property type="molecule type" value="Genomic_DNA"/>
</dbReference>
<evidence type="ECO:0000256" key="1">
    <source>
        <dbReference type="SAM" id="MobiDB-lite"/>
    </source>
</evidence>
<feature type="compositionally biased region" description="Acidic residues" evidence="1">
    <location>
        <begin position="189"/>
        <end position="220"/>
    </location>
</feature>
<keyword evidence="3" id="KW-1185">Reference proteome</keyword>
<gene>
    <name evidence="2" type="ORF">QIS74_10956</name>
</gene>
<evidence type="ECO:0000313" key="3">
    <source>
        <dbReference type="Proteomes" id="UP001327957"/>
    </source>
</evidence>
<feature type="region of interest" description="Disordered" evidence="1">
    <location>
        <begin position="165"/>
        <end position="220"/>
    </location>
</feature>
<accession>A0AAV9T1U4</accession>
<proteinExistence type="predicted"/>
<organism evidence="2 3">
    <name type="scientific">Colletotrichum tabaci</name>
    <dbReference type="NCBI Taxonomy" id="1209068"/>
    <lineage>
        <taxon>Eukaryota</taxon>
        <taxon>Fungi</taxon>
        <taxon>Dikarya</taxon>
        <taxon>Ascomycota</taxon>
        <taxon>Pezizomycotina</taxon>
        <taxon>Sordariomycetes</taxon>
        <taxon>Hypocreomycetidae</taxon>
        <taxon>Glomerellales</taxon>
        <taxon>Glomerellaceae</taxon>
        <taxon>Colletotrichum</taxon>
        <taxon>Colletotrichum destructivum species complex</taxon>
    </lineage>
</organism>
<dbReference type="Proteomes" id="UP001327957">
    <property type="component" value="Unassembled WGS sequence"/>
</dbReference>
<evidence type="ECO:0000313" key="2">
    <source>
        <dbReference type="EMBL" id="KAK6211692.1"/>
    </source>
</evidence>
<dbReference type="AlphaFoldDB" id="A0AAV9T1U4"/>
<reference evidence="2 3" key="1">
    <citation type="submission" date="2023-04" db="EMBL/GenBank/DDBJ databases">
        <title>Colletotrichum tabacum stain YC1 causing leaf anthracnose on Nicotiana tabacum(L.) cv.</title>
        <authorList>
            <person name="Ji Z."/>
            <person name="Wang M."/>
            <person name="Zhang J."/>
            <person name="Wang N."/>
            <person name="Zhou Z."/>
        </authorList>
    </citation>
    <scope>NUCLEOTIDE SEQUENCE [LARGE SCALE GENOMIC DNA]</scope>
    <source>
        <strain evidence="2 3">YC1</strain>
    </source>
</reference>
<sequence length="220" mass="24861">MPDDTVIKLRGRNNYEPWNRNLMGLLDLTKDQTAMLAAATSQQPASLDDVVLSGLGAHGKLHATPWELYETIRTYCKPTPAESIELMDRLRDTKISDSPTPAEFVAYVEFIRVSVEGDSYSMALTWLLFNTVDKTHPYLITEHGPVQSATDWTLLLHEVRKLPNNEKRRRRTSPHRDLSRLSLQSSESSGDEEESEERDDNVEGEDSDEGEDGVEGEDEI</sequence>
<protein>
    <submittedName>
        <fullName evidence="2">Uncharacterized protein</fullName>
    </submittedName>
</protein>